<dbReference type="Proteomes" id="UP001501057">
    <property type="component" value="Unassembled WGS sequence"/>
</dbReference>
<comment type="similarity">
    <text evidence="1">Belongs to the adenylyl cyclase class-3 family.</text>
</comment>
<feature type="domain" description="Guanylate cyclase" evidence="4">
    <location>
        <begin position="250"/>
        <end position="385"/>
    </location>
</feature>
<feature type="transmembrane region" description="Helical" evidence="3">
    <location>
        <begin position="142"/>
        <end position="163"/>
    </location>
</feature>
<proteinExistence type="inferred from homology"/>
<evidence type="ECO:0000256" key="2">
    <source>
        <dbReference type="SAM" id="MobiDB-lite"/>
    </source>
</evidence>
<feature type="transmembrane region" description="Helical" evidence="3">
    <location>
        <begin position="183"/>
        <end position="208"/>
    </location>
</feature>
<keyword evidence="3" id="KW-0812">Transmembrane</keyword>
<evidence type="ECO:0000256" key="1">
    <source>
        <dbReference type="ARBA" id="ARBA00005381"/>
    </source>
</evidence>
<name>A0ABN2JXP6_9ACTN</name>
<accession>A0ABN2JXP6</accession>
<keyword evidence="3" id="KW-1133">Transmembrane helix</keyword>
<dbReference type="SUPFAM" id="SSF55073">
    <property type="entry name" value="Nucleotide cyclase"/>
    <property type="match status" value="1"/>
</dbReference>
<dbReference type="CDD" id="cd07302">
    <property type="entry name" value="CHD"/>
    <property type="match status" value="1"/>
</dbReference>
<dbReference type="Gene3D" id="3.30.70.1230">
    <property type="entry name" value="Nucleotide cyclase"/>
    <property type="match status" value="1"/>
</dbReference>
<feature type="region of interest" description="Disordered" evidence="2">
    <location>
        <begin position="430"/>
        <end position="454"/>
    </location>
</feature>
<dbReference type="InterPro" id="IPR001054">
    <property type="entry name" value="A/G_cyclase"/>
</dbReference>
<comment type="caution">
    <text evidence="5">The sequence shown here is derived from an EMBL/GenBank/DDBJ whole genome shotgun (WGS) entry which is preliminary data.</text>
</comment>
<keyword evidence="3" id="KW-0472">Membrane</keyword>
<evidence type="ECO:0000259" key="4">
    <source>
        <dbReference type="PROSITE" id="PS50125"/>
    </source>
</evidence>
<evidence type="ECO:0000256" key="3">
    <source>
        <dbReference type="SAM" id="Phobius"/>
    </source>
</evidence>
<reference evidence="5 6" key="1">
    <citation type="journal article" date="2019" name="Int. J. Syst. Evol. Microbiol.">
        <title>The Global Catalogue of Microorganisms (GCM) 10K type strain sequencing project: providing services to taxonomists for standard genome sequencing and annotation.</title>
        <authorList>
            <consortium name="The Broad Institute Genomics Platform"/>
            <consortium name="The Broad Institute Genome Sequencing Center for Infectious Disease"/>
            <person name="Wu L."/>
            <person name="Ma J."/>
        </authorList>
    </citation>
    <scope>NUCLEOTIDE SEQUENCE [LARGE SCALE GENOMIC DNA]</scope>
    <source>
        <strain evidence="5 6">JCM 13518</strain>
    </source>
</reference>
<protein>
    <recommendedName>
        <fullName evidence="4">Guanylate cyclase domain-containing protein</fullName>
    </recommendedName>
</protein>
<feature type="transmembrane region" description="Helical" evidence="3">
    <location>
        <begin position="59"/>
        <end position="81"/>
    </location>
</feature>
<feature type="transmembrane region" description="Helical" evidence="3">
    <location>
        <begin position="25"/>
        <end position="47"/>
    </location>
</feature>
<feature type="transmembrane region" description="Helical" evidence="3">
    <location>
        <begin position="119"/>
        <end position="135"/>
    </location>
</feature>
<dbReference type="Pfam" id="PF00211">
    <property type="entry name" value="Guanylate_cyc"/>
    <property type="match status" value="1"/>
</dbReference>
<feature type="transmembrane region" description="Helical" evidence="3">
    <location>
        <begin position="93"/>
        <end position="113"/>
    </location>
</feature>
<evidence type="ECO:0000313" key="5">
    <source>
        <dbReference type="EMBL" id="GAA1742422.1"/>
    </source>
</evidence>
<gene>
    <name evidence="5" type="ORF">GCM10009710_23160</name>
</gene>
<sequence length="454" mass="48680">MSTVQHPRWILTLEDVLTRPRVERAVLVMTLFSAAQVGASLLCIWLVGHSGQVRMSYFAPVVLAGVIGVIVSAVVLAFLAPRDPEGRTLPSRLALAATALGYSLFGVAIAYIFGFWASPFLLFPAVTGLLFGILFGRTFGIISIVGAVGVTAIIEGLRFGGLIDYAPALVEDSVQGSGTLERLLGTGGPLLVFVVAAMVLAFGTLAVVDHQREALARSHELIRTYVPAQVADAVLEHGETSTRLERRKITVFFSDIVGFTETTERMEPEDLALVLGEYFSEMARIAARHDGTIDELVGDAVLIFFGAPTATTDRDHALRAMRMAIEMQIAVDGLNERWEQAGLDVVFRIRMGVNTGVVAVGNVGSGARQKYAAIGRAVNLASRIQSECPPGSVLMTRATWLLVREEFEATQHGEVELKGVGRTTPLYAITPEAAGTQPEADGPLASEIEPPQRG</sequence>
<organism evidence="5 6">
    <name type="scientific">Aeromicrobium alkaliterrae</name>
    <dbReference type="NCBI Taxonomy" id="302168"/>
    <lineage>
        <taxon>Bacteria</taxon>
        <taxon>Bacillati</taxon>
        <taxon>Actinomycetota</taxon>
        <taxon>Actinomycetes</taxon>
        <taxon>Propionibacteriales</taxon>
        <taxon>Nocardioidaceae</taxon>
        <taxon>Aeromicrobium</taxon>
    </lineage>
</organism>
<dbReference type="InterPro" id="IPR050697">
    <property type="entry name" value="Adenylyl/Guanylyl_Cyclase_3/4"/>
</dbReference>
<dbReference type="RefSeq" id="WP_344201621.1">
    <property type="nucleotide sequence ID" value="NZ_BAAAME010000004.1"/>
</dbReference>
<evidence type="ECO:0000313" key="6">
    <source>
        <dbReference type="Proteomes" id="UP001501057"/>
    </source>
</evidence>
<dbReference type="InterPro" id="IPR029787">
    <property type="entry name" value="Nucleotide_cyclase"/>
</dbReference>
<keyword evidence="6" id="KW-1185">Reference proteome</keyword>
<dbReference type="EMBL" id="BAAAME010000004">
    <property type="protein sequence ID" value="GAA1742422.1"/>
    <property type="molecule type" value="Genomic_DNA"/>
</dbReference>
<dbReference type="PANTHER" id="PTHR43081">
    <property type="entry name" value="ADENYLATE CYCLASE, TERMINAL-DIFFERENTIATION SPECIFIC-RELATED"/>
    <property type="match status" value="1"/>
</dbReference>
<dbReference type="PROSITE" id="PS50125">
    <property type="entry name" value="GUANYLATE_CYCLASE_2"/>
    <property type="match status" value="1"/>
</dbReference>
<dbReference type="SMART" id="SM00044">
    <property type="entry name" value="CYCc"/>
    <property type="match status" value="1"/>
</dbReference>
<dbReference type="PANTHER" id="PTHR43081:SF18">
    <property type="entry name" value="BLL7624 PROTEIN"/>
    <property type="match status" value="1"/>
</dbReference>